<evidence type="ECO:0000256" key="1">
    <source>
        <dbReference type="ARBA" id="ARBA00004477"/>
    </source>
</evidence>
<feature type="transmembrane region" description="Helical" evidence="10">
    <location>
        <begin position="478"/>
        <end position="499"/>
    </location>
</feature>
<evidence type="ECO:0000256" key="4">
    <source>
        <dbReference type="ARBA" id="ARBA00022676"/>
    </source>
</evidence>
<feature type="transmembrane region" description="Helical" evidence="10">
    <location>
        <begin position="252"/>
        <end position="270"/>
    </location>
</feature>
<dbReference type="PANTHER" id="PTHR12413:SF1">
    <property type="entry name" value="DOLICHYL PYROPHOSPHATE MAN9GLCNAC2 ALPHA-1,3-GLUCOSYLTRANSFERASE"/>
    <property type="match status" value="1"/>
</dbReference>
<feature type="transmembrane region" description="Helical" evidence="10">
    <location>
        <begin position="190"/>
        <end position="208"/>
    </location>
</feature>
<reference evidence="11" key="1">
    <citation type="journal article" date="2020" name="Stud. Mycol.">
        <title>101 Dothideomycetes genomes: a test case for predicting lifestyles and emergence of pathogens.</title>
        <authorList>
            <person name="Haridas S."/>
            <person name="Albert R."/>
            <person name="Binder M."/>
            <person name="Bloem J."/>
            <person name="Labutti K."/>
            <person name="Salamov A."/>
            <person name="Andreopoulos B."/>
            <person name="Baker S."/>
            <person name="Barry K."/>
            <person name="Bills G."/>
            <person name="Bluhm B."/>
            <person name="Cannon C."/>
            <person name="Castanera R."/>
            <person name="Culley D."/>
            <person name="Daum C."/>
            <person name="Ezra D."/>
            <person name="Gonzalez J."/>
            <person name="Henrissat B."/>
            <person name="Kuo A."/>
            <person name="Liang C."/>
            <person name="Lipzen A."/>
            <person name="Lutzoni F."/>
            <person name="Magnuson J."/>
            <person name="Mondo S."/>
            <person name="Nolan M."/>
            <person name="Ohm R."/>
            <person name="Pangilinan J."/>
            <person name="Park H.-J."/>
            <person name="Ramirez L."/>
            <person name="Alfaro M."/>
            <person name="Sun H."/>
            <person name="Tritt A."/>
            <person name="Yoshinaga Y."/>
            <person name="Zwiers L.-H."/>
            <person name="Turgeon B."/>
            <person name="Goodwin S."/>
            <person name="Spatafora J."/>
            <person name="Crous P."/>
            <person name="Grigoriev I."/>
        </authorList>
    </citation>
    <scope>NUCLEOTIDE SEQUENCE</scope>
    <source>
        <strain evidence="11">CBS 122367</strain>
    </source>
</reference>
<evidence type="ECO:0000256" key="8">
    <source>
        <dbReference type="ARBA" id="ARBA00022989"/>
    </source>
</evidence>
<feature type="transmembrane region" description="Helical" evidence="10">
    <location>
        <begin position="541"/>
        <end position="566"/>
    </location>
</feature>
<keyword evidence="8 10" id="KW-1133">Transmembrane helix</keyword>
<feature type="transmembrane region" description="Helical" evidence="10">
    <location>
        <begin position="445"/>
        <end position="466"/>
    </location>
</feature>
<gene>
    <name evidence="11" type="ORF">K458DRAFT_307169</name>
</gene>
<feature type="transmembrane region" description="Helical" evidence="10">
    <location>
        <begin position="277"/>
        <end position="301"/>
    </location>
</feature>
<comment type="pathway">
    <text evidence="2 10">Protein modification; protein glycosylation.</text>
</comment>
<proteinExistence type="inferred from homology"/>
<feature type="transmembrane region" description="Helical" evidence="10">
    <location>
        <begin position="220"/>
        <end position="246"/>
    </location>
</feature>
<comment type="similarity">
    <text evidence="3 10">Belongs to the ALG6/ALG8 glucosyltransferase family.</text>
</comment>
<keyword evidence="12" id="KW-1185">Reference proteome</keyword>
<dbReference type="EMBL" id="MU005587">
    <property type="protein sequence ID" value="KAF2682452.1"/>
    <property type="molecule type" value="Genomic_DNA"/>
</dbReference>
<feature type="transmembrane region" description="Helical" evidence="10">
    <location>
        <begin position="377"/>
        <end position="398"/>
    </location>
</feature>
<feature type="transmembrane region" description="Helical" evidence="10">
    <location>
        <begin position="156"/>
        <end position="178"/>
    </location>
</feature>
<dbReference type="AlphaFoldDB" id="A0A6G1IW27"/>
<sequence length="584" mass="65949">MATAHKPRRRRKIEEGSLAHVTHGTLDVDASNARKPAFPLVAFLWPAKGTVSQWVTIPLILMTVGLFRWTTGLWGYSGLQSPPMHGDFEAQRHWMEITKHLPVSMWYFYDLDWWGLDYPPLTAYHSWFLGVIGSTINPSWFTLYESRRLDDPSLKIYMRATVFVSEYLIYIPAVIIFLRRFSRAEKVNVWEASIALVAILMQPATMLIDHGHFQYNTVMLGLAVATMSSILAGRHLWSCVFFVGALGFKQMALFYAPAIFAYLLGICLFPRLNVTRFVLIAIVTVASFALLYLPFILGVAYDQYRGIPHKGLELPPLLESLPIKLDDEYWYYPTILQLAQSIHRIFPFARGLFEDKVANIWCAIHTVHKLHRYPPVLLQRAALAATSLAIAPPCLVIFLKPRKELVPLALAATSWGFFLCSYQVHEKNVLLPLLPMTVLLSGQKGLLPSIRAWVGLANMLGVWTMFPLLKRDELRVPYCALSLLWAYLLGLPPVSFSAYSEGTMGGLNLLTKIIHLNIYLAMAGWHVVEAFFPPPAEKPDLWVVANAGIGCGGFVLCYVWCLWTLLWKSELFGKASTSAKSKTQ</sequence>
<dbReference type="InterPro" id="IPR004856">
    <property type="entry name" value="Glyco_trans_ALG6/ALG8"/>
</dbReference>
<dbReference type="GO" id="GO:0005789">
    <property type="term" value="C:endoplasmic reticulum membrane"/>
    <property type="evidence" value="ECO:0007669"/>
    <property type="project" value="UniProtKB-SubCell"/>
</dbReference>
<dbReference type="Proteomes" id="UP000799291">
    <property type="component" value="Unassembled WGS sequence"/>
</dbReference>
<evidence type="ECO:0000313" key="12">
    <source>
        <dbReference type="Proteomes" id="UP000799291"/>
    </source>
</evidence>
<evidence type="ECO:0000256" key="3">
    <source>
        <dbReference type="ARBA" id="ARBA00008715"/>
    </source>
</evidence>
<keyword evidence="4 10" id="KW-0328">Glycosyltransferase</keyword>
<dbReference type="GO" id="GO:0042281">
    <property type="term" value="F:dolichyl pyrophosphate Man9GlcNAc2 alpha-1,3-glucosyltransferase activity"/>
    <property type="evidence" value="ECO:0007669"/>
    <property type="project" value="TreeGrafter"/>
</dbReference>
<evidence type="ECO:0000256" key="9">
    <source>
        <dbReference type="ARBA" id="ARBA00023136"/>
    </source>
</evidence>
<evidence type="ECO:0000256" key="10">
    <source>
        <dbReference type="RuleBase" id="RU363110"/>
    </source>
</evidence>
<keyword evidence="5 10" id="KW-0808">Transferase</keyword>
<evidence type="ECO:0000256" key="2">
    <source>
        <dbReference type="ARBA" id="ARBA00004922"/>
    </source>
</evidence>
<dbReference type="Pfam" id="PF03155">
    <property type="entry name" value="Alg6_Alg8"/>
    <property type="match status" value="2"/>
</dbReference>
<feature type="transmembrane region" description="Helical" evidence="10">
    <location>
        <begin position="54"/>
        <end position="76"/>
    </location>
</feature>
<keyword evidence="6 10" id="KW-0812">Transmembrane</keyword>
<evidence type="ECO:0000256" key="5">
    <source>
        <dbReference type="ARBA" id="ARBA00022679"/>
    </source>
</evidence>
<name>A0A6G1IW27_9PLEO</name>
<dbReference type="OrthoDB" id="5589195at2759"/>
<protein>
    <recommendedName>
        <fullName evidence="10">Alpha-1,3-glucosyltransferase</fullName>
        <ecNumber evidence="10">2.4.1.-</ecNumber>
    </recommendedName>
</protein>
<keyword evidence="7 10" id="KW-0256">Endoplasmic reticulum</keyword>
<dbReference type="PANTHER" id="PTHR12413">
    <property type="entry name" value="DOLICHYL GLYCOSYLTRANSFERASE"/>
    <property type="match status" value="1"/>
</dbReference>
<dbReference type="UniPathway" id="UPA00378"/>
<comment type="subcellular location">
    <subcellularLocation>
        <location evidence="1 10">Endoplasmic reticulum membrane</location>
        <topology evidence="1 10">Multi-pass membrane protein</topology>
    </subcellularLocation>
</comment>
<feature type="transmembrane region" description="Helical" evidence="10">
    <location>
        <begin position="124"/>
        <end position="144"/>
    </location>
</feature>
<accession>A0A6G1IW27</accession>
<evidence type="ECO:0000256" key="7">
    <source>
        <dbReference type="ARBA" id="ARBA00022824"/>
    </source>
</evidence>
<evidence type="ECO:0000313" key="11">
    <source>
        <dbReference type="EMBL" id="KAF2682452.1"/>
    </source>
</evidence>
<keyword evidence="9 10" id="KW-0472">Membrane</keyword>
<feature type="transmembrane region" description="Helical" evidence="10">
    <location>
        <begin position="405"/>
        <end position="425"/>
    </location>
</feature>
<evidence type="ECO:0000256" key="6">
    <source>
        <dbReference type="ARBA" id="ARBA00022692"/>
    </source>
</evidence>
<dbReference type="EC" id="2.4.1.-" evidence="10"/>
<organism evidence="11 12">
    <name type="scientific">Lentithecium fluviatile CBS 122367</name>
    <dbReference type="NCBI Taxonomy" id="1168545"/>
    <lineage>
        <taxon>Eukaryota</taxon>
        <taxon>Fungi</taxon>
        <taxon>Dikarya</taxon>
        <taxon>Ascomycota</taxon>
        <taxon>Pezizomycotina</taxon>
        <taxon>Dothideomycetes</taxon>
        <taxon>Pleosporomycetidae</taxon>
        <taxon>Pleosporales</taxon>
        <taxon>Massarineae</taxon>
        <taxon>Lentitheciaceae</taxon>
        <taxon>Lentithecium</taxon>
    </lineage>
</organism>